<evidence type="ECO:0000256" key="2">
    <source>
        <dbReference type="ARBA" id="ARBA00023125"/>
    </source>
</evidence>
<reference evidence="5" key="2">
    <citation type="journal article" date="2021" name="PeerJ">
        <title>Extensive microbial diversity within the chicken gut microbiome revealed by metagenomics and culture.</title>
        <authorList>
            <person name="Gilroy R."/>
            <person name="Ravi A."/>
            <person name="Getino M."/>
            <person name="Pursley I."/>
            <person name="Horton D.L."/>
            <person name="Alikhan N.F."/>
            <person name="Baker D."/>
            <person name="Gharbi K."/>
            <person name="Hall N."/>
            <person name="Watson M."/>
            <person name="Adriaenssens E.M."/>
            <person name="Foster-Nyarko E."/>
            <person name="Jarju S."/>
            <person name="Secka A."/>
            <person name="Antonio M."/>
            <person name="Oren A."/>
            <person name="Chaudhuri R.R."/>
            <person name="La Ragione R."/>
            <person name="Hildebrand F."/>
            <person name="Pallen M.J."/>
        </authorList>
    </citation>
    <scope>NUCLEOTIDE SEQUENCE</scope>
    <source>
        <strain evidence="5">CHK188-20938</strain>
    </source>
</reference>
<dbReference type="GO" id="GO:0003700">
    <property type="term" value="F:DNA-binding transcription factor activity"/>
    <property type="evidence" value="ECO:0007669"/>
    <property type="project" value="InterPro"/>
</dbReference>
<dbReference type="PANTHER" id="PTHR43280">
    <property type="entry name" value="ARAC-FAMILY TRANSCRIPTIONAL REGULATOR"/>
    <property type="match status" value="1"/>
</dbReference>
<keyword evidence="1" id="KW-0805">Transcription regulation</keyword>
<dbReference type="InterPro" id="IPR020449">
    <property type="entry name" value="Tscrpt_reg_AraC-type_HTH"/>
</dbReference>
<comment type="caution">
    <text evidence="5">The sequence shown here is derived from an EMBL/GenBank/DDBJ whole genome shotgun (WGS) entry which is preliminary data.</text>
</comment>
<dbReference type="InterPro" id="IPR018060">
    <property type="entry name" value="HTH_AraC"/>
</dbReference>
<dbReference type="Proteomes" id="UP000824169">
    <property type="component" value="Unassembled WGS sequence"/>
</dbReference>
<dbReference type="Gene3D" id="1.10.10.60">
    <property type="entry name" value="Homeodomain-like"/>
    <property type="match status" value="2"/>
</dbReference>
<keyword evidence="2" id="KW-0238">DNA-binding</keyword>
<dbReference type="Pfam" id="PF12833">
    <property type="entry name" value="HTH_18"/>
    <property type="match status" value="1"/>
</dbReference>
<organism evidence="5 6">
    <name type="scientific">Candidatus Scatomonas pullistercoris</name>
    <dbReference type="NCBI Taxonomy" id="2840920"/>
    <lineage>
        <taxon>Bacteria</taxon>
        <taxon>Bacillati</taxon>
        <taxon>Bacillota</taxon>
        <taxon>Clostridia</taxon>
        <taxon>Lachnospirales</taxon>
        <taxon>Lachnospiraceae</taxon>
        <taxon>Lachnospiraceae incertae sedis</taxon>
        <taxon>Candidatus Scatomonas</taxon>
    </lineage>
</organism>
<evidence type="ECO:0000259" key="4">
    <source>
        <dbReference type="PROSITE" id="PS01124"/>
    </source>
</evidence>
<dbReference type="PANTHER" id="PTHR43280:SF28">
    <property type="entry name" value="HTH-TYPE TRANSCRIPTIONAL ACTIVATOR RHAS"/>
    <property type="match status" value="1"/>
</dbReference>
<gene>
    <name evidence="5" type="ORF">IAB71_10855</name>
</gene>
<name>A0A9D1P653_9FIRM</name>
<dbReference type="AlphaFoldDB" id="A0A9D1P653"/>
<feature type="domain" description="HTH araC/xylS-type" evidence="4">
    <location>
        <begin position="187"/>
        <end position="285"/>
    </location>
</feature>
<dbReference type="SMART" id="SM00342">
    <property type="entry name" value="HTH_ARAC"/>
    <property type="match status" value="1"/>
</dbReference>
<dbReference type="InterPro" id="IPR018062">
    <property type="entry name" value="HTH_AraC-typ_CS"/>
</dbReference>
<dbReference type="GO" id="GO:0043565">
    <property type="term" value="F:sequence-specific DNA binding"/>
    <property type="evidence" value="ECO:0007669"/>
    <property type="project" value="InterPro"/>
</dbReference>
<proteinExistence type="predicted"/>
<dbReference type="PRINTS" id="PR00032">
    <property type="entry name" value="HTHARAC"/>
</dbReference>
<dbReference type="Gene3D" id="2.60.120.10">
    <property type="entry name" value="Jelly Rolls"/>
    <property type="match status" value="1"/>
</dbReference>
<reference evidence="5" key="1">
    <citation type="submission" date="2020-10" db="EMBL/GenBank/DDBJ databases">
        <authorList>
            <person name="Gilroy R."/>
        </authorList>
    </citation>
    <scope>NUCLEOTIDE SEQUENCE</scope>
    <source>
        <strain evidence="5">CHK188-20938</strain>
    </source>
</reference>
<keyword evidence="3" id="KW-0804">Transcription</keyword>
<sequence>MIEKKQYLEKTRHGSAMFPVEYYYCVYPAGLAGLPVHWHEEFEITSVKKGNCTYMIDLSPCPVQEGDFLFLPSGVLHGIPEGKTRFLETDSIVFHPEILGSRKDICQARYVSPVEEGEVRFPPVIRGKAAEKLNRVFQKLKKSYLEKEEGYEIEVKALLLHITYLLFREVPYEKNSREKGQVVEKLKLVLQYIKEHYQHPITVRELADACHFSEYYFMRFFKQYMNMTCVEYLNQYRMEIAAGKLSGSGESITEIALDAGFNNISYFNRVFKKSFGMTPKEYRKTVRKEGSR</sequence>
<dbReference type="SUPFAM" id="SSF46689">
    <property type="entry name" value="Homeodomain-like"/>
    <property type="match status" value="2"/>
</dbReference>
<evidence type="ECO:0000256" key="1">
    <source>
        <dbReference type="ARBA" id="ARBA00023015"/>
    </source>
</evidence>
<dbReference type="InterPro" id="IPR014710">
    <property type="entry name" value="RmlC-like_jellyroll"/>
</dbReference>
<dbReference type="SUPFAM" id="SSF51182">
    <property type="entry name" value="RmlC-like cupins"/>
    <property type="match status" value="1"/>
</dbReference>
<dbReference type="Pfam" id="PF02311">
    <property type="entry name" value="AraC_binding"/>
    <property type="match status" value="1"/>
</dbReference>
<dbReference type="InterPro" id="IPR011051">
    <property type="entry name" value="RmlC_Cupin_sf"/>
</dbReference>
<dbReference type="EMBL" id="DVOO01000031">
    <property type="protein sequence ID" value="HIV26258.1"/>
    <property type="molecule type" value="Genomic_DNA"/>
</dbReference>
<evidence type="ECO:0000313" key="5">
    <source>
        <dbReference type="EMBL" id="HIV26258.1"/>
    </source>
</evidence>
<evidence type="ECO:0000256" key="3">
    <source>
        <dbReference type="ARBA" id="ARBA00023163"/>
    </source>
</evidence>
<protein>
    <submittedName>
        <fullName evidence="5">Helix-turn-helix transcriptional regulator</fullName>
    </submittedName>
</protein>
<dbReference type="PROSITE" id="PS00041">
    <property type="entry name" value="HTH_ARAC_FAMILY_1"/>
    <property type="match status" value="1"/>
</dbReference>
<dbReference type="InterPro" id="IPR009057">
    <property type="entry name" value="Homeodomain-like_sf"/>
</dbReference>
<evidence type="ECO:0000313" key="6">
    <source>
        <dbReference type="Proteomes" id="UP000824169"/>
    </source>
</evidence>
<accession>A0A9D1P653</accession>
<dbReference type="PROSITE" id="PS01124">
    <property type="entry name" value="HTH_ARAC_FAMILY_2"/>
    <property type="match status" value="1"/>
</dbReference>
<dbReference type="InterPro" id="IPR003313">
    <property type="entry name" value="AraC-bd"/>
</dbReference>